<dbReference type="AlphaFoldDB" id="A0A0D2P3L1"/>
<gene>
    <name evidence="1" type="ORF">HYPSUDRAFT_201542</name>
</gene>
<name>A0A0D2P3L1_HYPSF</name>
<organism evidence="1 2">
    <name type="scientific">Hypholoma sublateritium (strain FD-334 SS-4)</name>
    <dbReference type="NCBI Taxonomy" id="945553"/>
    <lineage>
        <taxon>Eukaryota</taxon>
        <taxon>Fungi</taxon>
        <taxon>Dikarya</taxon>
        <taxon>Basidiomycota</taxon>
        <taxon>Agaricomycotina</taxon>
        <taxon>Agaricomycetes</taxon>
        <taxon>Agaricomycetidae</taxon>
        <taxon>Agaricales</taxon>
        <taxon>Agaricineae</taxon>
        <taxon>Strophariaceae</taxon>
        <taxon>Hypholoma</taxon>
    </lineage>
</organism>
<accession>A0A0D2P3L1</accession>
<protein>
    <submittedName>
        <fullName evidence="1">Uncharacterized protein</fullName>
    </submittedName>
</protein>
<evidence type="ECO:0000313" key="2">
    <source>
        <dbReference type="Proteomes" id="UP000054270"/>
    </source>
</evidence>
<reference evidence="2" key="1">
    <citation type="submission" date="2014-04" db="EMBL/GenBank/DDBJ databases">
        <title>Evolutionary Origins and Diversification of the Mycorrhizal Mutualists.</title>
        <authorList>
            <consortium name="DOE Joint Genome Institute"/>
            <consortium name="Mycorrhizal Genomics Consortium"/>
            <person name="Kohler A."/>
            <person name="Kuo A."/>
            <person name="Nagy L.G."/>
            <person name="Floudas D."/>
            <person name="Copeland A."/>
            <person name="Barry K.W."/>
            <person name="Cichocki N."/>
            <person name="Veneault-Fourrey C."/>
            <person name="LaButti K."/>
            <person name="Lindquist E.A."/>
            <person name="Lipzen A."/>
            <person name="Lundell T."/>
            <person name="Morin E."/>
            <person name="Murat C."/>
            <person name="Riley R."/>
            <person name="Ohm R."/>
            <person name="Sun H."/>
            <person name="Tunlid A."/>
            <person name="Henrissat B."/>
            <person name="Grigoriev I.V."/>
            <person name="Hibbett D.S."/>
            <person name="Martin F."/>
        </authorList>
    </citation>
    <scope>NUCLEOTIDE SEQUENCE [LARGE SCALE GENOMIC DNA]</scope>
    <source>
        <strain evidence="2">FD-334 SS-4</strain>
    </source>
</reference>
<dbReference type="EMBL" id="KN817544">
    <property type="protein sequence ID" value="KJA23246.1"/>
    <property type="molecule type" value="Genomic_DNA"/>
</dbReference>
<sequence>MVSTPPSVLAVLLSITNGTHRPLPDAIVAPRRLASAPDDQDVSCAPIDTAAPPNPFLSRLGPTTARSGLLMTPSSLFAVQYRLPTAMRKLTRHLIAVLCATLISLMPAAPPSGSLYTDKHKRKATVNLDRKPPRRPVDTHRGTRGGDWAVGTTRRGICVLRHRLHKTRSWLRARAFPGHSAAASDYMGGDAAYRCIARTSTHAGPTFPLPRMPHPCCVLPSCARGRCAELRTRSCVTSLLAPRFCAVISAVAAAATDSSPLFLRDAIINQFMWRRGWLPSPIPRPHPSRRA</sequence>
<proteinExistence type="predicted"/>
<dbReference type="Proteomes" id="UP000054270">
    <property type="component" value="Unassembled WGS sequence"/>
</dbReference>
<evidence type="ECO:0000313" key="1">
    <source>
        <dbReference type="EMBL" id="KJA23246.1"/>
    </source>
</evidence>
<keyword evidence="2" id="KW-1185">Reference proteome</keyword>